<feature type="non-terminal residue" evidence="2">
    <location>
        <position position="139"/>
    </location>
</feature>
<dbReference type="AlphaFoldDB" id="A0A5J5F523"/>
<evidence type="ECO:0000313" key="3">
    <source>
        <dbReference type="Proteomes" id="UP000326924"/>
    </source>
</evidence>
<dbReference type="Proteomes" id="UP000326924">
    <property type="component" value="Unassembled WGS sequence"/>
</dbReference>
<name>A0A5J5F523_9PEZI</name>
<proteinExistence type="predicted"/>
<evidence type="ECO:0000313" key="2">
    <source>
        <dbReference type="EMBL" id="KAA8911238.1"/>
    </source>
</evidence>
<evidence type="ECO:0000259" key="1">
    <source>
        <dbReference type="Pfam" id="PF13391"/>
    </source>
</evidence>
<organism evidence="2 3">
    <name type="scientific">Sphaerosporella brunnea</name>
    <dbReference type="NCBI Taxonomy" id="1250544"/>
    <lineage>
        <taxon>Eukaryota</taxon>
        <taxon>Fungi</taxon>
        <taxon>Dikarya</taxon>
        <taxon>Ascomycota</taxon>
        <taxon>Pezizomycotina</taxon>
        <taxon>Pezizomycetes</taxon>
        <taxon>Pezizales</taxon>
        <taxon>Pyronemataceae</taxon>
        <taxon>Sphaerosporella</taxon>
    </lineage>
</organism>
<feature type="domain" description="HNH nuclease" evidence="1">
    <location>
        <begin position="18"/>
        <end position="78"/>
    </location>
</feature>
<sequence length="139" mass="16114">SGSQEFDSGIQLRDGDCCVVCGHGVPRTVDTAHIDTWHAMKQHGWIPAAAKSVVHESRNGMRLCKNCHYGFDHHHFCIRFVPQREEYVFVNWACFREYVPFHGLALRLDPNHRLAPFVTLFLWRERTVRANNQFSQPVP</sequence>
<dbReference type="InParanoid" id="A0A5J5F523"/>
<reference evidence="2 3" key="1">
    <citation type="submission" date="2019-09" db="EMBL/GenBank/DDBJ databases">
        <title>Draft genome of the ectomycorrhizal ascomycete Sphaerosporella brunnea.</title>
        <authorList>
            <consortium name="DOE Joint Genome Institute"/>
            <person name="Benucci G.M."/>
            <person name="Marozzi G."/>
            <person name="Antonielli L."/>
            <person name="Sanchez S."/>
            <person name="Marco P."/>
            <person name="Wang X."/>
            <person name="Falini L.B."/>
            <person name="Barry K."/>
            <person name="Haridas S."/>
            <person name="Lipzen A."/>
            <person name="Labutti K."/>
            <person name="Grigoriev I.V."/>
            <person name="Murat C."/>
            <person name="Martin F."/>
            <person name="Albertini E."/>
            <person name="Donnini D."/>
            <person name="Bonito G."/>
        </authorList>
    </citation>
    <scope>NUCLEOTIDE SEQUENCE [LARGE SCALE GENOMIC DNA]</scope>
    <source>
        <strain evidence="2 3">Sb_GMNB300</strain>
    </source>
</reference>
<dbReference type="EMBL" id="VXIS01000038">
    <property type="protein sequence ID" value="KAA8911238.1"/>
    <property type="molecule type" value="Genomic_DNA"/>
</dbReference>
<accession>A0A5J5F523</accession>
<keyword evidence="3" id="KW-1185">Reference proteome</keyword>
<dbReference type="InterPro" id="IPR003615">
    <property type="entry name" value="HNH_nuc"/>
</dbReference>
<comment type="caution">
    <text evidence="2">The sequence shown here is derived from an EMBL/GenBank/DDBJ whole genome shotgun (WGS) entry which is preliminary data.</text>
</comment>
<feature type="non-terminal residue" evidence="2">
    <location>
        <position position="1"/>
    </location>
</feature>
<dbReference type="Pfam" id="PF13391">
    <property type="entry name" value="HNH_2"/>
    <property type="match status" value="1"/>
</dbReference>
<dbReference type="OrthoDB" id="5349668at2759"/>
<gene>
    <name evidence="2" type="ORF">FN846DRAFT_755908</name>
</gene>
<protein>
    <recommendedName>
        <fullName evidence="1">HNH nuclease domain-containing protein</fullName>
    </recommendedName>
</protein>